<evidence type="ECO:0000256" key="1">
    <source>
        <dbReference type="ARBA" id="ARBA00007558"/>
    </source>
</evidence>
<gene>
    <name evidence="5" type="ORF">g.36635</name>
</gene>
<dbReference type="Pfam" id="PF04884">
    <property type="entry name" value="UVB_sens_prot"/>
    <property type="match status" value="1"/>
</dbReference>
<feature type="domain" description="Root UVB sensitive protein C-terminal" evidence="4">
    <location>
        <begin position="340"/>
        <end position="425"/>
    </location>
</feature>
<organism evidence="5">
    <name type="scientific">Auxenochlorella protothecoides</name>
    <name type="common">Green microalga</name>
    <name type="synonym">Chlorella protothecoides</name>
    <dbReference type="NCBI Taxonomy" id="3075"/>
    <lineage>
        <taxon>Eukaryota</taxon>
        <taxon>Viridiplantae</taxon>
        <taxon>Chlorophyta</taxon>
        <taxon>core chlorophytes</taxon>
        <taxon>Trebouxiophyceae</taxon>
        <taxon>Chlorellales</taxon>
        <taxon>Chlorellaceae</taxon>
        <taxon>Auxenochlorella</taxon>
    </lineage>
</organism>
<evidence type="ECO:0000256" key="2">
    <source>
        <dbReference type="SAM" id="MobiDB-lite"/>
    </source>
</evidence>
<dbReference type="EMBL" id="GDKF01010580">
    <property type="protein sequence ID" value="JAT68042.1"/>
    <property type="molecule type" value="Transcribed_RNA"/>
</dbReference>
<dbReference type="InterPro" id="IPR054549">
    <property type="entry name" value="UVB_sens_RUS_dom"/>
</dbReference>
<comment type="similarity">
    <text evidence="1">Belongs to the RUS1 family.</text>
</comment>
<reference evidence="5" key="1">
    <citation type="submission" date="2015-08" db="EMBL/GenBank/DDBJ databases">
        <authorList>
            <person name="Babu N.S."/>
            <person name="Beckwith C.J."/>
            <person name="Beseler K.G."/>
            <person name="Brison A."/>
            <person name="Carone J.V."/>
            <person name="Caskin T.P."/>
            <person name="Diamond M."/>
            <person name="Durham M.E."/>
            <person name="Foxe J.M."/>
            <person name="Go M."/>
            <person name="Henderson B.A."/>
            <person name="Jones I.B."/>
            <person name="McGettigan J.A."/>
            <person name="Micheletti S.J."/>
            <person name="Nasrallah M.E."/>
            <person name="Ortiz D."/>
            <person name="Piller C.R."/>
            <person name="Privatt S.R."/>
            <person name="Schneider S.L."/>
            <person name="Sharp S."/>
            <person name="Smith T.C."/>
            <person name="Stanton J.D."/>
            <person name="Ullery H.E."/>
            <person name="Wilson R.J."/>
            <person name="Serrano M.G."/>
            <person name="Buck G."/>
            <person name="Lee V."/>
            <person name="Wang Y."/>
            <person name="Carvalho R."/>
            <person name="Voegtly L."/>
            <person name="Shi R."/>
            <person name="Duckworth R."/>
            <person name="Johnson A."/>
            <person name="Loviza R."/>
            <person name="Walstead R."/>
            <person name="Shah Z."/>
            <person name="Kiflezghi M."/>
            <person name="Wade K."/>
            <person name="Ball S.L."/>
            <person name="Bradley K.W."/>
            <person name="Asai D.J."/>
            <person name="Bowman C.A."/>
            <person name="Russell D.A."/>
            <person name="Pope W.H."/>
            <person name="Jacobs-Sera D."/>
            <person name="Hendrix R.W."/>
            <person name="Hatfull G.F."/>
        </authorList>
    </citation>
    <scope>NUCLEOTIDE SEQUENCE</scope>
</reference>
<proteinExistence type="inferred from homology"/>
<evidence type="ECO:0000259" key="3">
    <source>
        <dbReference type="Pfam" id="PF04884"/>
    </source>
</evidence>
<evidence type="ECO:0000313" key="5">
    <source>
        <dbReference type="EMBL" id="JAT68042.1"/>
    </source>
</evidence>
<dbReference type="InterPro" id="IPR055412">
    <property type="entry name" value="UVB_sens_C"/>
</dbReference>
<accession>A0A1D1ZM40</accession>
<feature type="domain" description="Protein root UVB sensitive/RUS" evidence="3">
    <location>
        <begin position="102"/>
        <end position="335"/>
    </location>
</feature>
<dbReference type="PANTHER" id="PTHR12770">
    <property type="entry name" value="RUS1 FAMILY PROTEIN C16ORF58"/>
    <property type="match status" value="1"/>
</dbReference>
<feature type="region of interest" description="Disordered" evidence="2">
    <location>
        <begin position="66"/>
        <end position="93"/>
    </location>
</feature>
<evidence type="ECO:0000259" key="4">
    <source>
        <dbReference type="Pfam" id="PF24160"/>
    </source>
</evidence>
<dbReference type="InterPro" id="IPR006968">
    <property type="entry name" value="RUS_fam"/>
</dbReference>
<name>A0A1D1ZM40_AUXPR</name>
<feature type="compositionally biased region" description="Low complexity" evidence="2">
    <location>
        <begin position="36"/>
        <end position="51"/>
    </location>
</feature>
<dbReference type="PANTHER" id="PTHR12770:SF27">
    <property type="entry name" value="PROTEIN ROOT UVB SENSITIVE 5"/>
    <property type="match status" value="1"/>
</dbReference>
<dbReference type="Pfam" id="PF24160">
    <property type="entry name" value="UVB_sens_C"/>
    <property type="match status" value="1"/>
</dbReference>
<sequence length="471" mass="49088">MQTGPPSRRAFAGHDLRPEGPTAVHGHKLRFPSLRAGATSSPPTPQSAPSTLSFIEVGPQRIQRLGVGEDGEVREVGEPGLGTGQKEAWSGESAGPLGPARSFLAGLFLPKDWPDSVTPDYLEYQLWTLPTHVTGVMSHALATTSMLQAVGIDAGPGGAAGASAAIKWISKDGIGALGRFAVSARFASVFDEDPRRWRLAAEAVTTLGLALEIATQAYPGHFVLLAGGGNLATAVGHGLGHPCFRVIQTHFAAKNNVGDVSAREEVWGVGAQLVGLGASVALLRALESAHATPGVVLAWVGIQAAHVTLRAAALSRLAFPWPNRKRAAALVAAHICEGRVPAIREVNRGESALALPPGDVALGCTLGEALAAGAGRDLAALCATYSAEAYLLTRHSGRCWVVLRQRAGAHDALRALWQAAWLEAHPGEGEAAGLRAMQAAFPDFQRQAEAQGWVLGDSLLGQGPTRLHDAE</sequence>
<feature type="region of interest" description="Disordered" evidence="2">
    <location>
        <begin position="1"/>
        <end position="51"/>
    </location>
</feature>
<protein>
    <submittedName>
        <fullName evidence="5">Uncharacterized protein</fullName>
    </submittedName>
</protein>
<dbReference type="AlphaFoldDB" id="A0A1D1ZM40"/>